<gene>
    <name evidence="3" type="ORF">H8S19_12165</name>
</gene>
<proteinExistence type="predicted"/>
<dbReference type="Proteomes" id="UP000653904">
    <property type="component" value="Unassembled WGS sequence"/>
</dbReference>
<reference evidence="3 4" key="1">
    <citation type="submission" date="2020-08" db="EMBL/GenBank/DDBJ databases">
        <title>Genome public.</title>
        <authorList>
            <person name="Liu C."/>
            <person name="Sun Q."/>
        </authorList>
    </citation>
    <scope>NUCLEOTIDE SEQUENCE [LARGE SCALE GENOMIC DNA]</scope>
    <source>
        <strain evidence="3 4">BX14</strain>
    </source>
</reference>
<evidence type="ECO:0000313" key="3">
    <source>
        <dbReference type="EMBL" id="MBC5657797.1"/>
    </source>
</evidence>
<keyword evidence="4" id="KW-1185">Reference proteome</keyword>
<feature type="region of interest" description="Disordered" evidence="1">
    <location>
        <begin position="82"/>
        <end position="137"/>
    </location>
</feature>
<feature type="compositionally biased region" description="Acidic residues" evidence="1">
    <location>
        <begin position="88"/>
        <end position="101"/>
    </location>
</feature>
<feature type="chain" id="PRO_5044014239" evidence="2">
    <location>
        <begin position="29"/>
        <end position="329"/>
    </location>
</feature>
<comment type="caution">
    <text evidence="3">The sequence shown here is derived from an EMBL/GenBank/DDBJ whole genome shotgun (WGS) entry which is preliminary data.</text>
</comment>
<accession>A0AAW3X4R8</accession>
<evidence type="ECO:0000256" key="1">
    <source>
        <dbReference type="SAM" id="MobiDB-lite"/>
    </source>
</evidence>
<keyword evidence="2" id="KW-0732">Signal</keyword>
<dbReference type="RefSeq" id="WP_186855085.1">
    <property type="nucleotide sequence ID" value="NZ_JACOOW010000014.1"/>
</dbReference>
<feature type="signal peptide" evidence="2">
    <location>
        <begin position="1"/>
        <end position="28"/>
    </location>
</feature>
<name>A0AAW3X4R8_9CLOT</name>
<dbReference type="AlphaFoldDB" id="A0AAW3X4R8"/>
<protein>
    <submittedName>
        <fullName evidence="3">Uncharacterized protein</fullName>
    </submittedName>
</protein>
<evidence type="ECO:0000256" key="2">
    <source>
        <dbReference type="SAM" id="SignalP"/>
    </source>
</evidence>
<sequence length="329" mass="36276">MKGIRRAAAVCLTMTLAVSTLFGNTAWADMPQKMERKKCVHVHTEECYGEPDEEATSSQIGEEPTECTHVCTVESGCIRNTAASSGMNEDDSETGPDDEETNDQKDSADKAEDDEKQEDAPSVSTPSDMEDTTVPGGTVIPAVKSQIFFWSWYDPEENLLDGKLELNGVTEESQPSFEEVTEYLPEAIIAQVGAESEAGKEEKLPITGWSCNEYVQDEEGRWPLEGTYEFAAELPEAYELAESVDALVVQVSVTGDQAAMPVYDYQNVVLNVNFEEGEPPKGLAYDESGFSSLNNDVMNLLNDRGIKVTNSGENSFQYKNDECYYHTEP</sequence>
<evidence type="ECO:0000313" key="4">
    <source>
        <dbReference type="Proteomes" id="UP000653904"/>
    </source>
</evidence>
<dbReference type="EMBL" id="JACOOW010000014">
    <property type="protein sequence ID" value="MBC5657797.1"/>
    <property type="molecule type" value="Genomic_DNA"/>
</dbReference>
<organism evidence="3 4">
    <name type="scientific">Clostridium segne</name>
    <dbReference type="NCBI Taxonomy" id="2763038"/>
    <lineage>
        <taxon>Bacteria</taxon>
        <taxon>Bacillati</taxon>
        <taxon>Bacillota</taxon>
        <taxon>Clostridia</taxon>
        <taxon>Eubacteriales</taxon>
        <taxon>Clostridiaceae</taxon>
        <taxon>Clostridium</taxon>
    </lineage>
</organism>